<evidence type="ECO:0000256" key="1">
    <source>
        <dbReference type="SAM" id="MobiDB-lite"/>
    </source>
</evidence>
<accession>A0ABT7F431</accession>
<sequence length="123" mass="12999">MKKTLTLLAATTALTAAIGVPAWSAMQAPADSMLRPVAALFDDASQDMPLILASDDDDDDRWRDGSRRGHDDDDDDDDDDCDDDDDDDDDCRGGARNPAPAGTVAPPQNGLFGNGAPPQVQVN</sequence>
<keyword evidence="2" id="KW-0732">Signal</keyword>
<keyword evidence="4" id="KW-1185">Reference proteome</keyword>
<organism evidence="3 4">
    <name type="scientific">Pseudodonghicola flavimaris</name>
    <dbReference type="NCBI Taxonomy" id="3050036"/>
    <lineage>
        <taxon>Bacteria</taxon>
        <taxon>Pseudomonadati</taxon>
        <taxon>Pseudomonadota</taxon>
        <taxon>Alphaproteobacteria</taxon>
        <taxon>Rhodobacterales</taxon>
        <taxon>Paracoccaceae</taxon>
        <taxon>Pseudodonghicola</taxon>
    </lineage>
</organism>
<feature type="compositionally biased region" description="Acidic residues" evidence="1">
    <location>
        <begin position="72"/>
        <end position="90"/>
    </location>
</feature>
<reference evidence="3 4" key="1">
    <citation type="submission" date="2023-05" db="EMBL/GenBank/DDBJ databases">
        <title>Pseudodonghicola sp. nov.</title>
        <authorList>
            <person name="Huang J."/>
        </authorList>
    </citation>
    <scope>NUCLEOTIDE SEQUENCE [LARGE SCALE GENOMIC DNA]</scope>
    <source>
        <strain evidence="3 4">IC7</strain>
    </source>
</reference>
<evidence type="ECO:0000313" key="3">
    <source>
        <dbReference type="EMBL" id="MDK3019384.1"/>
    </source>
</evidence>
<feature type="chain" id="PRO_5047413289" evidence="2">
    <location>
        <begin position="25"/>
        <end position="123"/>
    </location>
</feature>
<protein>
    <submittedName>
        <fullName evidence="3">Uncharacterized protein</fullName>
    </submittedName>
</protein>
<comment type="caution">
    <text evidence="3">The sequence shown here is derived from an EMBL/GenBank/DDBJ whole genome shotgun (WGS) entry which is preliminary data.</text>
</comment>
<feature type="compositionally biased region" description="Basic and acidic residues" evidence="1">
    <location>
        <begin position="60"/>
        <end position="71"/>
    </location>
</feature>
<proteinExistence type="predicted"/>
<dbReference type="Proteomes" id="UP001243757">
    <property type="component" value="Unassembled WGS sequence"/>
</dbReference>
<dbReference type="RefSeq" id="WP_284482174.1">
    <property type="nucleotide sequence ID" value="NZ_JASNJD010000014.1"/>
</dbReference>
<feature type="region of interest" description="Disordered" evidence="1">
    <location>
        <begin position="50"/>
        <end position="123"/>
    </location>
</feature>
<feature type="signal peptide" evidence="2">
    <location>
        <begin position="1"/>
        <end position="24"/>
    </location>
</feature>
<gene>
    <name evidence="3" type="ORF">QO033_17010</name>
</gene>
<evidence type="ECO:0000313" key="4">
    <source>
        <dbReference type="Proteomes" id="UP001243757"/>
    </source>
</evidence>
<name>A0ABT7F431_9RHOB</name>
<dbReference type="EMBL" id="JASNJD010000014">
    <property type="protein sequence ID" value="MDK3019384.1"/>
    <property type="molecule type" value="Genomic_DNA"/>
</dbReference>
<evidence type="ECO:0000256" key="2">
    <source>
        <dbReference type="SAM" id="SignalP"/>
    </source>
</evidence>